<evidence type="ECO:0000313" key="3">
    <source>
        <dbReference type="Proteomes" id="UP001236585"/>
    </source>
</evidence>
<keyword evidence="3" id="KW-1185">Reference proteome</keyword>
<dbReference type="Pfam" id="PF14032">
    <property type="entry name" value="PknH_C"/>
    <property type="match status" value="1"/>
</dbReference>
<dbReference type="Gene3D" id="3.40.1000.70">
    <property type="entry name" value="PknH-like extracellular domain"/>
    <property type="match status" value="1"/>
</dbReference>
<proteinExistence type="predicted"/>
<gene>
    <name evidence="2" type="ORF">PT015_17590</name>
</gene>
<dbReference type="InterPro" id="IPR026954">
    <property type="entry name" value="PknH-like_Extracell"/>
</dbReference>
<sequence>MSHSLGYVRMLACGVVVVAGCSHSVGGHPVARRSESSPAASAQLLRQFIPDDGDISGAVRAPMKTALVGRPGGLERLPNGMAEASPMECLGAATPGMQQTYEPAPVRGTIEAEWESVSGAEMFPEPDYRLYVTLVELDSPASAHSFYTRFVSQWRRCEGRSVRTKSAIIGADSDDFADITRVNEDGGVLNAIVLDKSGETDNNPLPRMRALTAVSRYLVDVGVAQIVGRRGEPTTSAPAVAVARVVADRIVSTG</sequence>
<dbReference type="Proteomes" id="UP001236585">
    <property type="component" value="Chromosome"/>
</dbReference>
<accession>A0ABY8VV64</accession>
<name>A0ABY8VV64_9MYCO</name>
<evidence type="ECO:0000313" key="2">
    <source>
        <dbReference type="EMBL" id="WIM86684.1"/>
    </source>
</evidence>
<feature type="domain" description="PknH-like extracellular" evidence="1">
    <location>
        <begin position="44"/>
        <end position="249"/>
    </location>
</feature>
<dbReference type="RefSeq" id="WP_285186140.1">
    <property type="nucleotide sequence ID" value="NZ_CP126981.1"/>
</dbReference>
<dbReference type="InterPro" id="IPR038232">
    <property type="entry name" value="PknH-like_Extracell_sf"/>
</dbReference>
<reference evidence="2 3" key="1">
    <citation type="journal article" date="2023" name="Microbiol. Resour. Announc.">
        <title>Complete Genome Sequence of Mycobacterium wuenschmanii, a novel Nontuberculous Mycobacterium Isolated from a captive population of Amazon Milk Frogs.</title>
        <authorList>
            <person name="Hicks J."/>
            <person name="Zeineldin M."/>
            <person name="Ward H."/>
            <person name="Wuenschmann A."/>
            <person name="Camp P."/>
            <person name="Farrell D."/>
            <person name="Lehman K."/>
            <person name="Thacker T."/>
            <person name="Cuthbert E."/>
        </authorList>
    </citation>
    <scope>NUCLEOTIDE SEQUENCE [LARGE SCALE GENOMIC DNA]</scope>
    <source>
        <strain evidence="2 3">Wuenschmanii</strain>
    </source>
</reference>
<evidence type="ECO:0000259" key="1">
    <source>
        <dbReference type="Pfam" id="PF14032"/>
    </source>
</evidence>
<protein>
    <submittedName>
        <fullName evidence="2">Sensor domain-containing protein</fullName>
    </submittedName>
</protein>
<organism evidence="2 3">
    <name type="scientific">Candidatus Mycobacterium wuenschmannii</name>
    <dbReference type="NCBI Taxonomy" id="3027808"/>
    <lineage>
        <taxon>Bacteria</taxon>
        <taxon>Bacillati</taxon>
        <taxon>Actinomycetota</taxon>
        <taxon>Actinomycetes</taxon>
        <taxon>Mycobacteriales</taxon>
        <taxon>Mycobacteriaceae</taxon>
        <taxon>Mycobacterium</taxon>
    </lineage>
</organism>
<dbReference type="EMBL" id="CP126981">
    <property type="protein sequence ID" value="WIM86684.1"/>
    <property type="molecule type" value="Genomic_DNA"/>
</dbReference>